<sequence>MSQIHGDTAEGFGAIADAFARNFDEDGEVGAACC</sequence>
<gene>
    <name evidence="1" type="ORF">METZ01_LOCUS442346</name>
</gene>
<dbReference type="AlphaFoldDB" id="A0A382Z1W3"/>
<organism evidence="1">
    <name type="scientific">marine metagenome</name>
    <dbReference type="NCBI Taxonomy" id="408172"/>
    <lineage>
        <taxon>unclassified sequences</taxon>
        <taxon>metagenomes</taxon>
        <taxon>ecological metagenomes</taxon>
    </lineage>
</organism>
<accession>A0A382Z1W3</accession>
<dbReference type="EMBL" id="UINC01180343">
    <property type="protein sequence ID" value="SVD89492.1"/>
    <property type="molecule type" value="Genomic_DNA"/>
</dbReference>
<proteinExistence type="predicted"/>
<name>A0A382Z1W3_9ZZZZ</name>
<evidence type="ECO:0000313" key="1">
    <source>
        <dbReference type="EMBL" id="SVD89492.1"/>
    </source>
</evidence>
<protein>
    <submittedName>
        <fullName evidence="1">Uncharacterized protein</fullName>
    </submittedName>
</protein>
<reference evidence="1" key="1">
    <citation type="submission" date="2018-05" db="EMBL/GenBank/DDBJ databases">
        <authorList>
            <person name="Lanie J.A."/>
            <person name="Ng W.-L."/>
            <person name="Kazmierczak K.M."/>
            <person name="Andrzejewski T.M."/>
            <person name="Davidsen T.M."/>
            <person name="Wayne K.J."/>
            <person name="Tettelin H."/>
            <person name="Glass J.I."/>
            <person name="Rusch D."/>
            <person name="Podicherti R."/>
            <person name="Tsui H.-C.T."/>
            <person name="Winkler M.E."/>
        </authorList>
    </citation>
    <scope>NUCLEOTIDE SEQUENCE</scope>
</reference>
<feature type="non-terminal residue" evidence="1">
    <location>
        <position position="34"/>
    </location>
</feature>